<dbReference type="GO" id="GO:0004497">
    <property type="term" value="F:monooxygenase activity"/>
    <property type="evidence" value="ECO:0007669"/>
    <property type="project" value="UniProtKB-KW"/>
</dbReference>
<comment type="caution">
    <text evidence="2">The sequence shown here is derived from an EMBL/GenBank/DDBJ whole genome shotgun (WGS) entry which is preliminary data.</text>
</comment>
<protein>
    <submittedName>
        <fullName evidence="2">Antibiotic biosynthesis monooxygenase</fullName>
    </submittedName>
</protein>
<keyword evidence="3" id="KW-1185">Reference proteome</keyword>
<proteinExistence type="predicted"/>
<gene>
    <name evidence="2" type="ORF">L3081_06595</name>
</gene>
<reference evidence="2" key="1">
    <citation type="submission" date="2022-01" db="EMBL/GenBank/DDBJ databases">
        <title>Colwellia maritima, isolated from seawater.</title>
        <authorList>
            <person name="Kristyanto S."/>
            <person name="Jung J."/>
            <person name="Jeon C.O."/>
        </authorList>
    </citation>
    <scope>NUCLEOTIDE SEQUENCE</scope>
    <source>
        <strain evidence="2">MSW7</strain>
    </source>
</reference>
<dbReference type="InterPro" id="IPR011008">
    <property type="entry name" value="Dimeric_a/b-barrel"/>
</dbReference>
<dbReference type="InterPro" id="IPR007138">
    <property type="entry name" value="ABM_dom"/>
</dbReference>
<evidence type="ECO:0000259" key="1">
    <source>
        <dbReference type="PROSITE" id="PS51725"/>
    </source>
</evidence>
<dbReference type="RefSeq" id="WP_242284326.1">
    <property type="nucleotide sequence ID" value="NZ_JAKKSL010000001.1"/>
</dbReference>
<dbReference type="Pfam" id="PF03992">
    <property type="entry name" value="ABM"/>
    <property type="match status" value="1"/>
</dbReference>
<dbReference type="Gene3D" id="3.30.70.100">
    <property type="match status" value="1"/>
</dbReference>
<keyword evidence="2" id="KW-0503">Monooxygenase</keyword>
<dbReference type="PROSITE" id="PS51725">
    <property type="entry name" value="ABM"/>
    <property type="match status" value="1"/>
</dbReference>
<name>A0ABS9WYW9_9GAMM</name>
<organism evidence="2 3">
    <name type="scientific">Colwellia maritima</name>
    <dbReference type="NCBI Taxonomy" id="2912588"/>
    <lineage>
        <taxon>Bacteria</taxon>
        <taxon>Pseudomonadati</taxon>
        <taxon>Pseudomonadota</taxon>
        <taxon>Gammaproteobacteria</taxon>
        <taxon>Alteromonadales</taxon>
        <taxon>Colwelliaceae</taxon>
        <taxon>Colwellia</taxon>
    </lineage>
</organism>
<feature type="domain" description="ABM" evidence="1">
    <location>
        <begin position="5"/>
        <end position="103"/>
    </location>
</feature>
<evidence type="ECO:0000313" key="3">
    <source>
        <dbReference type="Proteomes" id="UP001139646"/>
    </source>
</evidence>
<evidence type="ECO:0000313" key="2">
    <source>
        <dbReference type="EMBL" id="MCI2283126.1"/>
    </source>
</evidence>
<keyword evidence="2" id="KW-0560">Oxidoreductase</keyword>
<accession>A0ABS9WYW9</accession>
<dbReference type="EMBL" id="JAKKSL010000001">
    <property type="protein sequence ID" value="MCI2283126.1"/>
    <property type="molecule type" value="Genomic_DNA"/>
</dbReference>
<dbReference type="SUPFAM" id="SSF54909">
    <property type="entry name" value="Dimeric alpha+beta barrel"/>
    <property type="match status" value="1"/>
</dbReference>
<sequence>MTQRVYVLAQFQPKAGKEQALFDTLKALEPDSYREQGCIQYTVTRQIAHESATSNKHTIVFNEIWATAADWAAHGRRQQIQQFFDNEVSNPNGLVADVIVTAYSDEGVNYDAPVY</sequence>
<dbReference type="Proteomes" id="UP001139646">
    <property type="component" value="Unassembled WGS sequence"/>
</dbReference>